<dbReference type="GO" id="GO:0070507">
    <property type="term" value="P:regulation of microtubule cytoskeleton organization"/>
    <property type="evidence" value="ECO:0007669"/>
    <property type="project" value="TreeGrafter"/>
</dbReference>
<feature type="compositionally biased region" description="Low complexity" evidence="10">
    <location>
        <begin position="139"/>
        <end position="154"/>
    </location>
</feature>
<organism evidence="13 14">
    <name type="scientific">Laodelphax striatellus</name>
    <name type="common">Small brown planthopper</name>
    <name type="synonym">Delphax striatella</name>
    <dbReference type="NCBI Taxonomy" id="195883"/>
    <lineage>
        <taxon>Eukaryota</taxon>
        <taxon>Metazoa</taxon>
        <taxon>Ecdysozoa</taxon>
        <taxon>Arthropoda</taxon>
        <taxon>Hexapoda</taxon>
        <taxon>Insecta</taxon>
        <taxon>Pterygota</taxon>
        <taxon>Neoptera</taxon>
        <taxon>Paraneoptera</taxon>
        <taxon>Hemiptera</taxon>
        <taxon>Auchenorrhyncha</taxon>
        <taxon>Fulgoroidea</taxon>
        <taxon>Delphacidae</taxon>
        <taxon>Criomorphinae</taxon>
        <taxon>Laodelphax</taxon>
    </lineage>
</organism>
<evidence type="ECO:0000313" key="14">
    <source>
        <dbReference type="Proteomes" id="UP000291343"/>
    </source>
</evidence>
<feature type="domain" description="TRAF3-interacting protein 1 C-terminal" evidence="12">
    <location>
        <begin position="505"/>
        <end position="652"/>
    </location>
</feature>
<dbReference type="GO" id="GO:0042073">
    <property type="term" value="P:intraciliary transport"/>
    <property type="evidence" value="ECO:0007669"/>
    <property type="project" value="TreeGrafter"/>
</dbReference>
<accession>A0A482XGE2</accession>
<feature type="region of interest" description="Disordered" evidence="10">
    <location>
        <begin position="134"/>
        <end position="548"/>
    </location>
</feature>
<sequence length="656" mass="72377">MSEDIKPEVIKRTQDSLKKFVKKPPLTEKLLKKPPFRFLHDLISSIMKETGFLQGLYTAEEMISENIKDRDAKVAYLEKLILAVKLATGANLTARPTKIVAGLEVDRTNELLQAIGKALEKKIDSRSAVEQVINKGSKKAAGNNKSQNKTTSKSKQTKEQANEESKTEKLKKSPTKSNKETNFKASKESKKTKKSESNAMPKKRERKDSESPARKTETSPVKSKSILRNATIKEANERQSSIDSVKSKDEEKTNNATGTVTTKEAPKERRNSNADVSKTEENAKIQKLADNVDVKNGPSSIETEQSMSSVVETSPTKAVTEKEGKEVEARPESRRPGSAHPGHRRNDSLVKGASIDSQADDQSENPSVVIQNKVQPKVEPSTSSSEKEKNALVKQATVLGGPSARQSTAKVINAPVARPRTATRPPSARPGAPRVRDRGHVQVAEEVSRSPSAVVNVIVDSGTNNEDDNDEGSMVVVEPQQSILTSDLSKEQAGDAKSESNENLQNEDQGQLVAQILETQRELEISGPSSSKTEIDWEGGRKRERESTLKEVERLRTAIQTLTRAANPLGKLIDFLQEDVDSMQREYSNWREAYAKSMADLQNEQSLTDASLEPLKLQLGELELLIQDELEKICAVKANILRNDEKIQRFLSGSKS</sequence>
<dbReference type="GO" id="GO:0048731">
    <property type="term" value="P:system development"/>
    <property type="evidence" value="ECO:0007669"/>
    <property type="project" value="UniProtKB-ARBA"/>
</dbReference>
<comment type="caution">
    <text evidence="13">The sequence shown here is derived from an EMBL/GenBank/DDBJ whole genome shotgun (WGS) entry which is preliminary data.</text>
</comment>
<dbReference type="EMBL" id="QKKF02010000">
    <property type="protein sequence ID" value="RZF45085.1"/>
    <property type="molecule type" value="Genomic_DNA"/>
</dbReference>
<dbReference type="GO" id="GO:0008017">
    <property type="term" value="F:microtubule binding"/>
    <property type="evidence" value="ECO:0007669"/>
    <property type="project" value="InterPro"/>
</dbReference>
<evidence type="ECO:0000256" key="9">
    <source>
        <dbReference type="ARBA" id="ARBA00070492"/>
    </source>
</evidence>
<evidence type="ECO:0000259" key="12">
    <source>
        <dbReference type="Pfam" id="PF17749"/>
    </source>
</evidence>
<feature type="compositionally biased region" description="Basic and acidic residues" evidence="10">
    <location>
        <begin position="264"/>
        <end position="284"/>
    </location>
</feature>
<dbReference type="Pfam" id="PF17749">
    <property type="entry name" value="MIP-T3_C"/>
    <property type="match status" value="1"/>
</dbReference>
<evidence type="ECO:0000256" key="2">
    <source>
        <dbReference type="ARBA" id="ARBA00004430"/>
    </source>
</evidence>
<keyword evidence="7" id="KW-0966">Cell projection</keyword>
<proteinExistence type="inferred from homology"/>
<evidence type="ECO:0000256" key="4">
    <source>
        <dbReference type="ARBA" id="ARBA00022794"/>
    </source>
</evidence>
<keyword evidence="3" id="KW-0963">Cytoplasm</keyword>
<feature type="compositionally biased region" description="Basic and acidic residues" evidence="10">
    <location>
        <begin position="206"/>
        <end position="217"/>
    </location>
</feature>
<dbReference type="PANTHER" id="PTHR31363:SF0">
    <property type="entry name" value="TRAF3-INTERACTING PROTEIN 1"/>
    <property type="match status" value="1"/>
</dbReference>
<dbReference type="GO" id="GO:0005930">
    <property type="term" value="C:axoneme"/>
    <property type="evidence" value="ECO:0007669"/>
    <property type="project" value="UniProtKB-SubCell"/>
</dbReference>
<keyword evidence="4" id="KW-0970">Cilium biogenesis/degradation</keyword>
<evidence type="ECO:0000256" key="3">
    <source>
        <dbReference type="ARBA" id="ARBA00022490"/>
    </source>
</evidence>
<feature type="domain" description="TRAF3-interacting protein 1 N-terminal" evidence="11">
    <location>
        <begin position="10"/>
        <end position="118"/>
    </location>
</feature>
<keyword evidence="14" id="KW-1185">Reference proteome</keyword>
<name>A0A482XGE2_LAOST</name>
<feature type="compositionally biased region" description="Polar residues" evidence="10">
    <location>
        <begin position="297"/>
        <end position="317"/>
    </location>
</feature>
<feature type="compositionally biased region" description="Polar residues" evidence="10">
    <location>
        <begin position="218"/>
        <end position="228"/>
    </location>
</feature>
<reference evidence="13 14" key="1">
    <citation type="journal article" date="2017" name="Gigascience">
        <title>Genome sequence of the small brown planthopper, Laodelphax striatellus.</title>
        <authorList>
            <person name="Zhu J."/>
            <person name="Jiang F."/>
            <person name="Wang X."/>
            <person name="Yang P."/>
            <person name="Bao Y."/>
            <person name="Zhao W."/>
            <person name="Wang W."/>
            <person name="Lu H."/>
            <person name="Wang Q."/>
            <person name="Cui N."/>
            <person name="Li J."/>
            <person name="Chen X."/>
            <person name="Luo L."/>
            <person name="Yu J."/>
            <person name="Kang L."/>
            <person name="Cui F."/>
        </authorList>
    </citation>
    <scope>NUCLEOTIDE SEQUENCE [LARGE SCALE GENOMIC DNA]</scope>
    <source>
        <strain evidence="13">Lst14</strain>
    </source>
</reference>
<dbReference type="GO" id="GO:0060271">
    <property type="term" value="P:cilium assembly"/>
    <property type="evidence" value="ECO:0007669"/>
    <property type="project" value="TreeGrafter"/>
</dbReference>
<comment type="subcellular location">
    <subcellularLocation>
        <location evidence="2">Cytoplasm</location>
        <location evidence="2">Cytoskeleton</location>
        <location evidence="2">Cilium axoneme</location>
    </subcellularLocation>
    <subcellularLocation>
        <location evidence="1">Cytoplasm</location>
        <location evidence="1">Cytoskeleton</location>
        <location evidence="1">Cilium basal body</location>
    </subcellularLocation>
</comment>
<feature type="compositionally biased region" description="Basic and acidic residues" evidence="10">
    <location>
        <begin position="533"/>
        <end position="548"/>
    </location>
</feature>
<gene>
    <name evidence="13" type="ORF">LSTR_LSTR002046</name>
</gene>
<keyword evidence="6" id="KW-0206">Cytoskeleton</keyword>
<evidence type="ECO:0000256" key="7">
    <source>
        <dbReference type="ARBA" id="ARBA00023273"/>
    </source>
</evidence>
<evidence type="ECO:0000256" key="5">
    <source>
        <dbReference type="ARBA" id="ARBA00023054"/>
    </source>
</evidence>
<dbReference type="InterPro" id="IPR042576">
    <property type="entry name" value="TRAF3IP1_N_sf"/>
</dbReference>
<dbReference type="InParanoid" id="A0A482XGE2"/>
<dbReference type="Pfam" id="PF10243">
    <property type="entry name" value="MIP-T3"/>
    <property type="match status" value="1"/>
</dbReference>
<feature type="compositionally biased region" description="Polar residues" evidence="10">
    <location>
        <begin position="364"/>
        <end position="384"/>
    </location>
</feature>
<dbReference type="GO" id="GO:0030992">
    <property type="term" value="C:intraciliary transport particle B"/>
    <property type="evidence" value="ECO:0007669"/>
    <property type="project" value="TreeGrafter"/>
</dbReference>
<feature type="compositionally biased region" description="Basic and acidic residues" evidence="10">
    <location>
        <begin position="488"/>
        <end position="500"/>
    </location>
</feature>
<protein>
    <recommendedName>
        <fullName evidence="9">TRAF3-interacting protein 1</fullName>
    </recommendedName>
</protein>
<evidence type="ECO:0000256" key="6">
    <source>
        <dbReference type="ARBA" id="ARBA00023212"/>
    </source>
</evidence>
<feature type="compositionally biased region" description="Low complexity" evidence="10">
    <location>
        <begin position="414"/>
        <end position="433"/>
    </location>
</feature>
<evidence type="ECO:0000313" key="13">
    <source>
        <dbReference type="EMBL" id="RZF45085.1"/>
    </source>
</evidence>
<dbReference type="FunCoup" id="A0A482XGE2">
    <property type="interactions" value="65"/>
</dbReference>
<dbReference type="InterPro" id="IPR041476">
    <property type="entry name" value="TRAF3IP1_C"/>
</dbReference>
<dbReference type="OrthoDB" id="10258914at2759"/>
<feature type="compositionally biased region" description="Basic and acidic residues" evidence="10">
    <location>
        <begin position="319"/>
        <end position="335"/>
    </location>
</feature>
<dbReference type="FunFam" id="1.10.418.50:FF:000001">
    <property type="entry name" value="TRAF3-interacting protein 1 isoform X1"/>
    <property type="match status" value="1"/>
</dbReference>
<dbReference type="PANTHER" id="PTHR31363">
    <property type="entry name" value="TRAF3-INTERACTING PROTEIN 1"/>
    <property type="match status" value="1"/>
</dbReference>
<dbReference type="AlphaFoldDB" id="A0A482XGE2"/>
<keyword evidence="5" id="KW-0175">Coiled coil</keyword>
<dbReference type="InterPro" id="IPR040468">
    <property type="entry name" value="TRAF3IP1_N"/>
</dbReference>
<evidence type="ECO:0000259" key="11">
    <source>
        <dbReference type="Pfam" id="PF10243"/>
    </source>
</evidence>
<comment type="similarity">
    <text evidence="8">Belongs to the TRAF3IP1 family.</text>
</comment>
<evidence type="ECO:0000256" key="10">
    <source>
        <dbReference type="SAM" id="MobiDB-lite"/>
    </source>
</evidence>
<dbReference type="Gene3D" id="1.10.418.50">
    <property type="entry name" value="Microtubule-binding protein MIP-T3"/>
    <property type="match status" value="1"/>
</dbReference>
<feature type="compositionally biased region" description="Basic and acidic residues" evidence="10">
    <location>
        <begin position="156"/>
        <end position="189"/>
    </location>
</feature>
<dbReference type="Proteomes" id="UP000291343">
    <property type="component" value="Unassembled WGS sequence"/>
</dbReference>
<dbReference type="GO" id="GO:0048513">
    <property type="term" value="P:animal organ development"/>
    <property type="evidence" value="ECO:0007669"/>
    <property type="project" value="UniProtKB-ARBA"/>
</dbReference>
<dbReference type="STRING" id="195883.A0A482XGE2"/>
<dbReference type="GO" id="GO:0036064">
    <property type="term" value="C:ciliary basal body"/>
    <property type="evidence" value="ECO:0007669"/>
    <property type="project" value="TreeGrafter"/>
</dbReference>
<evidence type="ECO:0000256" key="8">
    <source>
        <dbReference type="ARBA" id="ARBA00043971"/>
    </source>
</evidence>
<dbReference type="InterPro" id="IPR018799">
    <property type="entry name" value="TRAF3IP1"/>
</dbReference>
<evidence type="ECO:0000256" key="1">
    <source>
        <dbReference type="ARBA" id="ARBA00004120"/>
    </source>
</evidence>
<dbReference type="SMR" id="A0A482XGE2"/>